<dbReference type="Pfam" id="PF02776">
    <property type="entry name" value="TPP_enzyme_N"/>
    <property type="match status" value="1"/>
</dbReference>
<dbReference type="InterPro" id="IPR011766">
    <property type="entry name" value="TPP_enzyme_TPP-bd"/>
</dbReference>
<feature type="domain" description="Thiamine pyrophosphate enzyme TPP-binding" evidence="5">
    <location>
        <begin position="385"/>
        <end position="531"/>
    </location>
</feature>
<feature type="domain" description="Thiamine pyrophosphate enzyme N-terminal TPP-binding" evidence="6">
    <location>
        <begin position="1"/>
        <end position="118"/>
    </location>
</feature>
<sequence length="552" mass="60454">MKATDLMVECLENEGVQYIFGIPGEENIDFVHSLASSDQIQFVAVRHEQGAAFMADVYGRLTGKAGVCLATLGPGATNLLTGIGDANLDHAPVVAITGQAGLERMHKESHQYIDVVAMFKPVTKWSIQVKRPETIPEIVRKAFKLAEMEKPGAVHIELPEDMAADDIDKKTLPKTELPRTVPSADSMEKALELIAASKKPFIIAGNGVIRQQASKELQAFAESLKAPVAHTFMAKGVLPPDHPLNMYTVGLQMKDYVLCGIHEADLIIAIGYDFVEYLPIYWNENNLTPIIHMDTLPAEVDEHYPVVAELVGDIQAALGYLTEHHKGAKAWMPGGELHQKLKQELAQINEEASIHLEDGGVRIKLMTILDEVSKNANDNTIVISDVGAHKLWIARNYQPKLPNRVVISNGFASMGIAVPGAIGAKIACPDDPVICITGDGGFLMNGVEIETAKRLGIAFTILLLNDSKYGLIDWKLKNRFDASYGVEFENPDFVRFAESFGITGMRVSHVTELEAALKKALSMNEIVLVEIPVDSEENLKLSQHLGKLVCRQ</sequence>
<reference evidence="7 8" key="1">
    <citation type="submission" date="2015-09" db="EMBL/GenBank/DDBJ databases">
        <title>Genome sequencing project for genomic taxonomy and phylogenomics of Bacillus-like bacteria.</title>
        <authorList>
            <person name="Liu B."/>
            <person name="Wang J."/>
            <person name="Zhu Y."/>
            <person name="Liu G."/>
            <person name="Chen Q."/>
            <person name="Chen Z."/>
            <person name="Lan J."/>
            <person name="Che J."/>
            <person name="Ge C."/>
            <person name="Shi H."/>
            <person name="Pan Z."/>
            <person name="Liu X."/>
        </authorList>
    </citation>
    <scope>NUCLEOTIDE SEQUENCE [LARGE SCALE GENOMIC DNA]</scope>
    <source>
        <strain evidence="7 8">DSM 8552</strain>
    </source>
</reference>
<comment type="caution">
    <text evidence="7">The sequence shown here is derived from an EMBL/GenBank/DDBJ whole genome shotgun (WGS) entry which is preliminary data.</text>
</comment>
<dbReference type="Pfam" id="PF02775">
    <property type="entry name" value="TPP_enzyme_C"/>
    <property type="match status" value="1"/>
</dbReference>
<keyword evidence="2 3" id="KW-0786">Thiamine pyrophosphate</keyword>
<name>A0ABR5N624_BRECH</name>
<dbReference type="InterPro" id="IPR029061">
    <property type="entry name" value="THDP-binding"/>
</dbReference>
<evidence type="ECO:0000256" key="2">
    <source>
        <dbReference type="ARBA" id="ARBA00023052"/>
    </source>
</evidence>
<dbReference type="SUPFAM" id="SSF52518">
    <property type="entry name" value="Thiamin diphosphate-binding fold (THDP-binding)"/>
    <property type="match status" value="2"/>
</dbReference>
<dbReference type="Gene3D" id="3.40.50.1220">
    <property type="entry name" value="TPP-binding domain"/>
    <property type="match status" value="1"/>
</dbReference>
<organism evidence="7 8">
    <name type="scientific">Brevibacillus choshinensis</name>
    <dbReference type="NCBI Taxonomy" id="54911"/>
    <lineage>
        <taxon>Bacteria</taxon>
        <taxon>Bacillati</taxon>
        <taxon>Bacillota</taxon>
        <taxon>Bacilli</taxon>
        <taxon>Bacillales</taxon>
        <taxon>Paenibacillaceae</taxon>
        <taxon>Brevibacillus</taxon>
    </lineage>
</organism>
<dbReference type="Proteomes" id="UP000051063">
    <property type="component" value="Unassembled WGS sequence"/>
</dbReference>
<dbReference type="InterPro" id="IPR045229">
    <property type="entry name" value="TPP_enz"/>
</dbReference>
<dbReference type="SUPFAM" id="SSF52467">
    <property type="entry name" value="DHS-like NAD/FAD-binding domain"/>
    <property type="match status" value="1"/>
</dbReference>
<keyword evidence="8" id="KW-1185">Reference proteome</keyword>
<evidence type="ECO:0000256" key="1">
    <source>
        <dbReference type="ARBA" id="ARBA00007812"/>
    </source>
</evidence>
<dbReference type="InterPro" id="IPR012001">
    <property type="entry name" value="Thiamin_PyroP_enz_TPP-bd_dom"/>
</dbReference>
<dbReference type="PROSITE" id="PS00187">
    <property type="entry name" value="TPP_ENZYMES"/>
    <property type="match status" value="1"/>
</dbReference>
<evidence type="ECO:0008006" key="9">
    <source>
        <dbReference type="Google" id="ProtNLM"/>
    </source>
</evidence>
<dbReference type="InterPro" id="IPR029035">
    <property type="entry name" value="DHS-like_NAD/FAD-binding_dom"/>
</dbReference>
<dbReference type="PANTHER" id="PTHR18968:SF129">
    <property type="entry name" value="ACETOLACTATE SYNTHASE"/>
    <property type="match status" value="1"/>
</dbReference>
<dbReference type="Pfam" id="PF00205">
    <property type="entry name" value="TPP_enzyme_M"/>
    <property type="match status" value="1"/>
</dbReference>
<dbReference type="InterPro" id="IPR012000">
    <property type="entry name" value="Thiamin_PyroP_enz_cen_dom"/>
</dbReference>
<gene>
    <name evidence="7" type="ORF">AN963_13815</name>
</gene>
<evidence type="ECO:0000259" key="4">
    <source>
        <dbReference type="Pfam" id="PF00205"/>
    </source>
</evidence>
<dbReference type="InterPro" id="IPR000399">
    <property type="entry name" value="TPP-bd_CS"/>
</dbReference>
<dbReference type="CDD" id="cd07035">
    <property type="entry name" value="TPP_PYR_POX_like"/>
    <property type="match status" value="1"/>
</dbReference>
<evidence type="ECO:0000259" key="5">
    <source>
        <dbReference type="Pfam" id="PF02775"/>
    </source>
</evidence>
<comment type="similarity">
    <text evidence="1 3">Belongs to the TPP enzyme family.</text>
</comment>
<proteinExistence type="inferred from homology"/>
<evidence type="ECO:0000256" key="3">
    <source>
        <dbReference type="RuleBase" id="RU362132"/>
    </source>
</evidence>
<evidence type="ECO:0000313" key="8">
    <source>
        <dbReference type="Proteomes" id="UP000051063"/>
    </source>
</evidence>
<dbReference type="Gene3D" id="3.40.50.970">
    <property type="match status" value="2"/>
</dbReference>
<accession>A0ABR5N624</accession>
<evidence type="ECO:0000259" key="6">
    <source>
        <dbReference type="Pfam" id="PF02776"/>
    </source>
</evidence>
<dbReference type="EMBL" id="LJJB01000010">
    <property type="protein sequence ID" value="KQL46070.1"/>
    <property type="molecule type" value="Genomic_DNA"/>
</dbReference>
<protein>
    <recommendedName>
        <fullName evidence="9">Acetolactate synthase</fullName>
    </recommendedName>
</protein>
<dbReference type="PANTHER" id="PTHR18968">
    <property type="entry name" value="THIAMINE PYROPHOSPHATE ENZYMES"/>
    <property type="match status" value="1"/>
</dbReference>
<evidence type="ECO:0000313" key="7">
    <source>
        <dbReference type="EMBL" id="KQL46070.1"/>
    </source>
</evidence>
<dbReference type="NCBIfam" id="NF006187">
    <property type="entry name" value="PRK08322.1"/>
    <property type="match status" value="1"/>
</dbReference>
<feature type="domain" description="Thiamine pyrophosphate enzyme central" evidence="4">
    <location>
        <begin position="188"/>
        <end position="319"/>
    </location>
</feature>